<gene>
    <name evidence="2" type="ORF">CAUJ_LOCUS8</name>
</gene>
<protein>
    <recommendedName>
        <fullName evidence="4">C2H2-type domain-containing protein</fullName>
    </recommendedName>
</protein>
<dbReference type="PANTHER" id="PTHR33936:SF24">
    <property type="entry name" value="C2H2-TYPE DOMAIN-CONTAINING PROTEIN"/>
    <property type="match status" value="1"/>
</dbReference>
<dbReference type="PANTHER" id="PTHR33936">
    <property type="entry name" value="PROTEIN CBG17840"/>
    <property type="match status" value="1"/>
</dbReference>
<dbReference type="InterPro" id="IPR052797">
    <property type="entry name" value="RegFact_GeneExpr_CellDeath"/>
</dbReference>
<feature type="region of interest" description="Disordered" evidence="1">
    <location>
        <begin position="334"/>
        <end position="367"/>
    </location>
</feature>
<reference evidence="2" key="1">
    <citation type="submission" date="2020-10" db="EMBL/GenBank/DDBJ databases">
        <authorList>
            <person name="Kikuchi T."/>
        </authorList>
    </citation>
    <scope>NUCLEOTIDE SEQUENCE</scope>
    <source>
        <strain evidence="2">NKZ352</strain>
    </source>
</reference>
<feature type="compositionally biased region" description="Acidic residues" evidence="1">
    <location>
        <begin position="59"/>
        <end position="70"/>
    </location>
</feature>
<sequence>MVSRVSRSAADLHVCVFSAGRDAGLAAHTRADNVFQKMDDHIHEPSYNDRLNQLIKEDGEEAEEDENEQESTERAENSAEEADLSQGHSKLIGNPRPKYFFRKGAQQCAELYACLGCARLLAPDEHREHKNRGCDKDKDPQNISFSDLPKRHNGTFCAECLAFVPTLRMLARHFEEAHNLVAPVKEVHIRDDRDFEEFMNWMQQQGGIKIVNMKQRLSRDRTRTYRFFGCCLVAKPKDIRENSRRASLKSLLSCTAYARTIPQDDGTVVVEYCTVHSHGFIEEPKSLYKLPGTSVPFLTGHRPCSPPREDPPVGDLIDEYDSQMSNKITVANSKVVARGNKNKRSGENLGTPRPKRRVTVKSEPMDYDESVSDINLDEEDLDGENDHVPVSSRKVDHVLRKNPIKKATATNGKGQKQPLEQVRDALETIFSRLSALPEEMLDHFVPIICDLADDATDVYEKFEELRRFRPKRSLRRMIRGTQ</sequence>
<dbReference type="Proteomes" id="UP000835052">
    <property type="component" value="Unassembled WGS sequence"/>
</dbReference>
<evidence type="ECO:0008006" key="4">
    <source>
        <dbReference type="Google" id="ProtNLM"/>
    </source>
</evidence>
<evidence type="ECO:0000256" key="1">
    <source>
        <dbReference type="SAM" id="MobiDB-lite"/>
    </source>
</evidence>
<name>A0A8S1GM64_9PELO</name>
<dbReference type="AlphaFoldDB" id="A0A8S1GM64"/>
<organism evidence="2 3">
    <name type="scientific">Caenorhabditis auriculariae</name>
    <dbReference type="NCBI Taxonomy" id="2777116"/>
    <lineage>
        <taxon>Eukaryota</taxon>
        <taxon>Metazoa</taxon>
        <taxon>Ecdysozoa</taxon>
        <taxon>Nematoda</taxon>
        <taxon>Chromadorea</taxon>
        <taxon>Rhabditida</taxon>
        <taxon>Rhabditina</taxon>
        <taxon>Rhabditomorpha</taxon>
        <taxon>Rhabditoidea</taxon>
        <taxon>Rhabditidae</taxon>
        <taxon>Peloderinae</taxon>
        <taxon>Caenorhabditis</taxon>
    </lineage>
</organism>
<feature type="region of interest" description="Disordered" evidence="1">
    <location>
        <begin position="59"/>
        <end position="91"/>
    </location>
</feature>
<dbReference type="EMBL" id="CAJGYM010000001">
    <property type="protein sequence ID" value="CAD6184089.1"/>
    <property type="molecule type" value="Genomic_DNA"/>
</dbReference>
<proteinExistence type="predicted"/>
<dbReference type="OrthoDB" id="10313755at2759"/>
<keyword evidence="3" id="KW-1185">Reference proteome</keyword>
<evidence type="ECO:0000313" key="3">
    <source>
        <dbReference type="Proteomes" id="UP000835052"/>
    </source>
</evidence>
<comment type="caution">
    <text evidence="2">The sequence shown here is derived from an EMBL/GenBank/DDBJ whole genome shotgun (WGS) entry which is preliminary data.</text>
</comment>
<evidence type="ECO:0000313" key="2">
    <source>
        <dbReference type="EMBL" id="CAD6184089.1"/>
    </source>
</evidence>
<accession>A0A8S1GM64</accession>